<dbReference type="Gene3D" id="3.40.50.300">
    <property type="entry name" value="P-loop containing nucleotide triphosphate hydrolases"/>
    <property type="match status" value="1"/>
</dbReference>
<keyword evidence="1" id="KW-0489">Methyltransferase</keyword>
<sequence>MVKSKGTSKGSSGGQKSLFSFFKKSNKTDTPATSDDDVNEMDTTADTGAAASEVEEDIEAQTLASEPETPAVSDGESLAEDEDEDDGESENDEEVEAVKKKGKPAPQQKNPAPDASSLPPINDIGAIFADLVGQVPKLKDVAEHIQGRKLRVATMCSGTESPLLALELIQKSLEEQQGVQLEVEHVFSCEIEPFKQAYIERNFQPPLLFRDVCELGDGVAHTAYGALVPVPGDVDMLIAGTSCVDYSNLNTQKQDIDANGESGRTFRGMMSWVTTHRPPIVILENVCSAPWDKVQKYFEQNGYSAAWSRVDTKNYYIPHTRTRVYLVAVNRKRSDVPEEWKDFVLNKLKRPASSTLDEFLLPSDDPRIHIARQKLVQESYGALDRKTGRTDWGRCESRHQRARLEEALGSKRPLTNWDEGGYCSLPDFAWNDWGVGQVERVWDLMDISLLRAAFKGVDPNYKTVVWNLSQNVDRTIGSNKIGICPCLTPSMIPYITNRGGPMVGLEALSMQGLPVEKLLLTREIVGACILAALVCGKKYLKAGNDKESYESKCGQVDDNETMDVDAPAIKPSSTSVVGEDGLEHQTVDLSSMKENNLKDILAQAKATSRLCGCEGRNDVTTREVSRCDDCAGTFCKKCGGRPEHNPTVCTEARVHPSEFARSIKSALPMCLKLTGINSAVLDSLHAQEGEGIQDSIWSRWKDAVQRTTQGELRFVELKRQEIWTVIFKSMTATLELVLDHLQPEWRLFALPEPTEAANAPIRQCLQYPAARLRCGTSLFDGAWEFAVPSRTGEAVPCWQARLGLQNPEHKDRTVASKVQISVSEADARKLDRDISGEYDLLEKCGTANGALHKKVPGTIDHSLPSLFMLFDPHRTNDAEDCFVFSTDIRRKEYGEYRFLVCKVDPTWRQIDFGEESKPECILPFKWVPRPTTGLEATSTHNATYGIPGKDFRISVSGDACQNAHALLTCTIPLGDQAGPEWPRGSWGQVDKIHERGTFRALAWLLEPIRRVGDQFNGWQSVNQMTEDDCKCERCAPTAPAIRWVNSKGKVVAVEDSVQAGEYERRLKRRPSPFVTELKLDDDGNASVRIGTNILTLLHRAYSRLPSVNRSEAVTLSWRLDTNFSPAATSNLGKFKLMSNKKDRQHAQPPHFKTPLRTEQLRSLEWMLKQEEVDSEPFIEEEISEAVLDPLGWRAEGRAQRPIRVRGGVLADQVGYGKTAITLGLIDCTSKEVEKEFSKVGRIPGKIPVKATFIIVPPHLTLQWKSEVSKFMKKKVKVVVISTVSSLNKVTIEEIQEAEIVIAASNIFKSNVYLENLSLLAGVAALPTRDGRHFNDALGKALSSLKDQVDRLQDEGSAAVMREVKDAQKRVVEEEEASRAAAASKRLKGRAYREAAEKAAKEGKSKKPKAESDSEPEQPKPKPSTSKSASTNSSAPASPKHKKKVKYIPEVVIEVPKGHPSLKAQAEADAASNARDTSDSEGGVATRKPARRAAAKRIVLPSDDDSDEEPAPPKKPKSRGKKKGPTKGKGKAKGRKKAKRPTRTRIWKWTRSESEGDFDDESESDAPKKSKAKPKPKKPTKGKAKAASTASSEAETEDQDMDVDPAPTAKKAATKKRKAEDASERPAKKVKRAESDPWKLGSAAVKGDWTQMKAPPFEMFHWARVVVDEYTYLDGKIHALITNLTSERHWVLSGTPPIHDFAAVKTIAAFLNIHLGVDDDGEGRSAEVKKRKREQTAVERFHSFREVHTLEWHAHRHTVGQAFLDRFVRQNIAEIDEIPWDAEREEITLPAAERAIYLELEHHLRALDMTIKRGKKTESDREKRLNQSLGESKSAEEALLKRCSHFDIEKSDKNDNAMKACDVIVQERQKQLDDCKTELTKGIKAGINREKALGNVGQESMFNEWVRICKTEGVDDDEATEVVKQLLDDAGLTSVPKQKGKQDVALTEKQKANIWEHREKTHELRRLSKELVGRIRSLRYFKVVRDIQKQKDNREPIECPSCGRNGVPLSDTAVLSSCGHEGCLKCVRLCAEKEECVYAASGKCKSAARVLNIVNADTLGVDDEIRDGQGKHFGRKLESVVDLIKKRVGKDERVLLFVQFPDLMEKVAQALKHNKIKYLEIKGSASIKSKNLESFQQEDSAERVLLLNVMDESASGANLTCANHAIFLSPLLALSGEIYTAAETQAIGRLVRFGQTKHVKVWRFLTLNTIDEEIYDQRKACLFGAAATH</sequence>
<dbReference type="InterPro" id="IPR014001">
    <property type="entry name" value="Helicase_ATP-bd"/>
</dbReference>
<dbReference type="InterPro" id="IPR001650">
    <property type="entry name" value="Helicase_C-like"/>
</dbReference>
<keyword evidence="5" id="KW-0067">ATP-binding</keyword>
<feature type="compositionally biased region" description="Acidic residues" evidence="6">
    <location>
        <begin position="1593"/>
        <end position="1602"/>
    </location>
</feature>
<dbReference type="InterPro" id="IPR050628">
    <property type="entry name" value="SNF2_RAD54_helicase_TF"/>
</dbReference>
<evidence type="ECO:0000256" key="5">
    <source>
        <dbReference type="ARBA" id="ARBA00022840"/>
    </source>
</evidence>
<feature type="region of interest" description="Disordered" evidence="6">
    <location>
        <begin position="1"/>
        <end position="119"/>
    </location>
</feature>
<feature type="domain" description="Helicase C-terminal" evidence="7">
    <location>
        <begin position="2075"/>
        <end position="2228"/>
    </location>
</feature>
<dbReference type="GO" id="GO:0008168">
    <property type="term" value="F:methyltransferase activity"/>
    <property type="evidence" value="ECO:0007669"/>
    <property type="project" value="UniProtKB-KW"/>
</dbReference>
<dbReference type="InterPro" id="IPR027417">
    <property type="entry name" value="P-loop_NTPase"/>
</dbReference>
<evidence type="ECO:0000313" key="8">
    <source>
        <dbReference type="EMBL" id="TEB33010.1"/>
    </source>
</evidence>
<protein>
    <submittedName>
        <fullName evidence="8">DNA repair protein rad8</fullName>
    </submittedName>
</protein>
<dbReference type="PANTHER" id="PTHR45626">
    <property type="entry name" value="TRANSCRIPTION TERMINATION FACTOR 2-RELATED"/>
    <property type="match status" value="1"/>
</dbReference>
<accession>A0A4Y7TFR9</accession>
<dbReference type="Proteomes" id="UP000298030">
    <property type="component" value="Unassembled WGS sequence"/>
</dbReference>
<dbReference type="STRING" id="71717.A0A4Y7TFR9"/>
<feature type="compositionally biased region" description="Low complexity" evidence="6">
    <location>
        <begin position="1"/>
        <end position="23"/>
    </location>
</feature>
<dbReference type="GO" id="GO:0005524">
    <property type="term" value="F:ATP binding"/>
    <property type="evidence" value="ECO:0007669"/>
    <property type="project" value="UniProtKB-KW"/>
</dbReference>
<dbReference type="PROSITE" id="PS51194">
    <property type="entry name" value="HELICASE_CTER"/>
    <property type="match status" value="1"/>
</dbReference>
<feature type="compositionally biased region" description="Acidic residues" evidence="6">
    <location>
        <begin position="1554"/>
        <end position="1563"/>
    </location>
</feature>
<feature type="region of interest" description="Disordered" evidence="6">
    <location>
        <begin position="1370"/>
        <end position="1636"/>
    </location>
</feature>
<dbReference type="SUPFAM" id="SSF53335">
    <property type="entry name" value="S-adenosyl-L-methionine-dependent methyltransferases"/>
    <property type="match status" value="1"/>
</dbReference>
<evidence type="ECO:0000256" key="1">
    <source>
        <dbReference type="ARBA" id="ARBA00022603"/>
    </source>
</evidence>
<dbReference type="OrthoDB" id="423221at2759"/>
<dbReference type="GO" id="GO:0005634">
    <property type="term" value="C:nucleus"/>
    <property type="evidence" value="ECO:0007669"/>
    <property type="project" value="TreeGrafter"/>
</dbReference>
<dbReference type="Gene3D" id="3.40.50.150">
    <property type="entry name" value="Vaccinia Virus protein VP39"/>
    <property type="match status" value="1"/>
</dbReference>
<dbReference type="InterPro" id="IPR001525">
    <property type="entry name" value="C5_MeTfrase"/>
</dbReference>
<dbReference type="InterPro" id="IPR029063">
    <property type="entry name" value="SAM-dependent_MTases_sf"/>
</dbReference>
<evidence type="ECO:0000313" key="9">
    <source>
        <dbReference type="Proteomes" id="UP000298030"/>
    </source>
</evidence>
<feature type="compositionally biased region" description="Acidic residues" evidence="6">
    <location>
        <begin position="77"/>
        <end position="95"/>
    </location>
</feature>
<dbReference type="GO" id="GO:0016787">
    <property type="term" value="F:hydrolase activity"/>
    <property type="evidence" value="ECO:0007669"/>
    <property type="project" value="UniProtKB-KW"/>
</dbReference>
<feature type="compositionally biased region" description="Low complexity" evidence="6">
    <location>
        <begin position="1422"/>
        <end position="1437"/>
    </location>
</feature>
<dbReference type="InterPro" id="IPR049730">
    <property type="entry name" value="SNF2/RAD54-like_C"/>
</dbReference>
<comment type="caution">
    <text evidence="8">The sequence shown here is derived from an EMBL/GenBank/DDBJ whole genome shotgun (WGS) entry which is preliminary data.</text>
</comment>
<feature type="compositionally biased region" description="Basic residues" evidence="6">
    <location>
        <begin position="1513"/>
        <end position="1547"/>
    </location>
</feature>
<evidence type="ECO:0000259" key="7">
    <source>
        <dbReference type="PROSITE" id="PS51194"/>
    </source>
</evidence>
<dbReference type="InterPro" id="IPR038718">
    <property type="entry name" value="SNF2-like_sf"/>
</dbReference>
<keyword evidence="4" id="KW-0378">Hydrolase</keyword>
<proteinExistence type="predicted"/>
<dbReference type="GO" id="GO:0008094">
    <property type="term" value="F:ATP-dependent activity, acting on DNA"/>
    <property type="evidence" value="ECO:0007669"/>
    <property type="project" value="TreeGrafter"/>
</dbReference>
<gene>
    <name evidence="8" type="ORF">FA13DRAFT_1773279</name>
</gene>
<evidence type="ECO:0000256" key="2">
    <source>
        <dbReference type="ARBA" id="ARBA00022679"/>
    </source>
</evidence>
<feature type="compositionally biased region" description="Basic and acidic residues" evidence="6">
    <location>
        <begin position="1390"/>
        <end position="1419"/>
    </location>
</feature>
<reference evidence="8 9" key="1">
    <citation type="journal article" date="2019" name="Nat. Ecol. Evol.">
        <title>Megaphylogeny resolves global patterns of mushroom evolution.</title>
        <authorList>
            <person name="Varga T."/>
            <person name="Krizsan K."/>
            <person name="Foldi C."/>
            <person name="Dima B."/>
            <person name="Sanchez-Garcia M."/>
            <person name="Sanchez-Ramirez S."/>
            <person name="Szollosi G.J."/>
            <person name="Szarkandi J.G."/>
            <person name="Papp V."/>
            <person name="Albert L."/>
            <person name="Andreopoulos W."/>
            <person name="Angelini C."/>
            <person name="Antonin V."/>
            <person name="Barry K.W."/>
            <person name="Bougher N.L."/>
            <person name="Buchanan P."/>
            <person name="Buyck B."/>
            <person name="Bense V."/>
            <person name="Catcheside P."/>
            <person name="Chovatia M."/>
            <person name="Cooper J."/>
            <person name="Damon W."/>
            <person name="Desjardin D."/>
            <person name="Finy P."/>
            <person name="Geml J."/>
            <person name="Haridas S."/>
            <person name="Hughes K."/>
            <person name="Justo A."/>
            <person name="Karasinski D."/>
            <person name="Kautmanova I."/>
            <person name="Kiss B."/>
            <person name="Kocsube S."/>
            <person name="Kotiranta H."/>
            <person name="LaButti K.M."/>
            <person name="Lechner B.E."/>
            <person name="Liimatainen K."/>
            <person name="Lipzen A."/>
            <person name="Lukacs Z."/>
            <person name="Mihaltcheva S."/>
            <person name="Morgado L.N."/>
            <person name="Niskanen T."/>
            <person name="Noordeloos M.E."/>
            <person name="Ohm R.A."/>
            <person name="Ortiz-Santana B."/>
            <person name="Ovrebo C."/>
            <person name="Racz N."/>
            <person name="Riley R."/>
            <person name="Savchenko A."/>
            <person name="Shiryaev A."/>
            <person name="Soop K."/>
            <person name="Spirin V."/>
            <person name="Szebenyi C."/>
            <person name="Tomsovsky M."/>
            <person name="Tulloss R.E."/>
            <person name="Uehling J."/>
            <person name="Grigoriev I.V."/>
            <person name="Vagvolgyi C."/>
            <person name="Papp T."/>
            <person name="Martin F.M."/>
            <person name="Miettinen O."/>
            <person name="Hibbett D.S."/>
            <person name="Nagy L.G."/>
        </authorList>
    </citation>
    <scope>NUCLEOTIDE SEQUENCE [LARGE SCALE GENOMIC DNA]</scope>
    <source>
        <strain evidence="8 9">FP101781</strain>
    </source>
</reference>
<keyword evidence="9" id="KW-1185">Reference proteome</keyword>
<dbReference type="PANTHER" id="PTHR45626:SF26">
    <property type="entry name" value="FAMILY HELICASE, PUTATIVE (AFU_ORTHOLOGUE AFUA_2G09120)-RELATED"/>
    <property type="match status" value="1"/>
</dbReference>
<dbReference type="InterPro" id="IPR000330">
    <property type="entry name" value="SNF2_N"/>
</dbReference>
<feature type="compositionally biased region" description="Basic residues" evidence="6">
    <location>
        <begin position="1568"/>
        <end position="1583"/>
    </location>
</feature>
<keyword evidence="2" id="KW-0808">Transferase</keyword>
<keyword evidence="3" id="KW-0547">Nucleotide-binding</keyword>
<feature type="compositionally biased region" description="Basic and acidic residues" evidence="6">
    <location>
        <begin position="1617"/>
        <end position="1636"/>
    </location>
</feature>
<name>A0A4Y7TFR9_COPMI</name>
<dbReference type="CDD" id="cd18793">
    <property type="entry name" value="SF2_C_SNF"/>
    <property type="match status" value="1"/>
</dbReference>
<dbReference type="GO" id="GO:0032259">
    <property type="term" value="P:methylation"/>
    <property type="evidence" value="ECO:0007669"/>
    <property type="project" value="UniProtKB-KW"/>
</dbReference>
<evidence type="ECO:0000256" key="6">
    <source>
        <dbReference type="SAM" id="MobiDB-lite"/>
    </source>
</evidence>
<evidence type="ECO:0000256" key="4">
    <source>
        <dbReference type="ARBA" id="ARBA00022801"/>
    </source>
</evidence>
<organism evidence="8 9">
    <name type="scientific">Coprinellus micaceus</name>
    <name type="common">Glistening ink-cap mushroom</name>
    <name type="synonym">Coprinus micaceus</name>
    <dbReference type="NCBI Taxonomy" id="71717"/>
    <lineage>
        <taxon>Eukaryota</taxon>
        <taxon>Fungi</taxon>
        <taxon>Dikarya</taxon>
        <taxon>Basidiomycota</taxon>
        <taxon>Agaricomycotina</taxon>
        <taxon>Agaricomycetes</taxon>
        <taxon>Agaricomycetidae</taxon>
        <taxon>Agaricales</taxon>
        <taxon>Agaricineae</taxon>
        <taxon>Psathyrellaceae</taxon>
        <taxon>Coprinellus</taxon>
    </lineage>
</organism>
<evidence type="ECO:0000256" key="3">
    <source>
        <dbReference type="ARBA" id="ARBA00022741"/>
    </source>
</evidence>
<dbReference type="Pfam" id="PF00176">
    <property type="entry name" value="SNF2-rel_dom"/>
    <property type="match status" value="1"/>
</dbReference>
<dbReference type="GO" id="GO:0006281">
    <property type="term" value="P:DNA repair"/>
    <property type="evidence" value="ECO:0007669"/>
    <property type="project" value="TreeGrafter"/>
</dbReference>
<dbReference type="SUPFAM" id="SSF52540">
    <property type="entry name" value="P-loop containing nucleoside triphosphate hydrolases"/>
    <property type="match status" value="2"/>
</dbReference>
<dbReference type="Gene3D" id="3.40.50.10810">
    <property type="entry name" value="Tandem AAA-ATPase domain"/>
    <property type="match status" value="1"/>
</dbReference>
<dbReference type="SMART" id="SM00487">
    <property type="entry name" value="DEXDc"/>
    <property type="match status" value="1"/>
</dbReference>
<dbReference type="Pfam" id="PF00271">
    <property type="entry name" value="Helicase_C"/>
    <property type="match status" value="1"/>
</dbReference>
<dbReference type="Pfam" id="PF00145">
    <property type="entry name" value="DNA_methylase"/>
    <property type="match status" value="1"/>
</dbReference>
<dbReference type="EMBL" id="QPFP01000013">
    <property type="protein sequence ID" value="TEB33010.1"/>
    <property type="molecule type" value="Genomic_DNA"/>
</dbReference>